<comment type="caution">
    <text evidence="2">The sequence shown here is derived from an EMBL/GenBank/DDBJ whole genome shotgun (WGS) entry which is preliminary data.</text>
</comment>
<feature type="compositionally biased region" description="Basic and acidic residues" evidence="1">
    <location>
        <begin position="89"/>
        <end position="107"/>
    </location>
</feature>
<dbReference type="AlphaFoldDB" id="A0A0W1A8U9"/>
<keyword evidence="3" id="KW-1185">Reference proteome</keyword>
<feature type="region of interest" description="Disordered" evidence="1">
    <location>
        <begin position="80"/>
        <end position="107"/>
    </location>
</feature>
<accession>A0A0W1A8U9</accession>
<protein>
    <submittedName>
        <fullName evidence="2">Uncharacterized protein</fullName>
    </submittedName>
</protein>
<feature type="non-terminal residue" evidence="2">
    <location>
        <position position="1"/>
    </location>
</feature>
<evidence type="ECO:0000313" key="3">
    <source>
        <dbReference type="Proteomes" id="UP000054729"/>
    </source>
</evidence>
<organism evidence="2 3">
    <name type="scientific">Legionella waltersii</name>
    <dbReference type="NCBI Taxonomy" id="66969"/>
    <lineage>
        <taxon>Bacteria</taxon>
        <taxon>Pseudomonadati</taxon>
        <taxon>Pseudomonadota</taxon>
        <taxon>Gammaproteobacteria</taxon>
        <taxon>Legionellales</taxon>
        <taxon>Legionellaceae</taxon>
        <taxon>Legionella</taxon>
    </lineage>
</organism>
<sequence>SFENDLRIFSSQLSDYYLLTGCVHPLDHFISSTLFNKDPIGNIKEPQTIPYVMMTGDGTALTTHTMIGCLSAIRKQHNENKPVLVDQTKTVDKQKGIDETPHHSPNG</sequence>
<gene>
    <name evidence="2" type="ORF">Lwal_1924</name>
</gene>
<evidence type="ECO:0000313" key="2">
    <source>
        <dbReference type="EMBL" id="KTD77783.1"/>
    </source>
</evidence>
<name>A0A0W1A8U9_9GAMM</name>
<dbReference type="EMBL" id="LNZB01000047">
    <property type="protein sequence ID" value="KTD77783.1"/>
    <property type="molecule type" value="Genomic_DNA"/>
</dbReference>
<dbReference type="PATRIC" id="fig|66969.6.peg.2095"/>
<dbReference type="RefSeq" id="WP_162264101.1">
    <property type="nucleotide sequence ID" value="NZ_LNZB01000047.1"/>
</dbReference>
<evidence type="ECO:0000256" key="1">
    <source>
        <dbReference type="SAM" id="MobiDB-lite"/>
    </source>
</evidence>
<proteinExistence type="predicted"/>
<reference evidence="2 3" key="1">
    <citation type="submission" date="2015-11" db="EMBL/GenBank/DDBJ databases">
        <title>Genomic analysis of 38 Legionella species identifies large and diverse effector repertoires.</title>
        <authorList>
            <person name="Burstein D."/>
            <person name="Amaro F."/>
            <person name="Zusman T."/>
            <person name="Lifshitz Z."/>
            <person name="Cohen O."/>
            <person name="Gilbert J.A."/>
            <person name="Pupko T."/>
            <person name="Shuman H.A."/>
            <person name="Segal G."/>
        </authorList>
    </citation>
    <scope>NUCLEOTIDE SEQUENCE [LARGE SCALE GENOMIC DNA]</scope>
    <source>
        <strain evidence="2 3">ATCC 51914</strain>
    </source>
</reference>
<dbReference type="Proteomes" id="UP000054729">
    <property type="component" value="Unassembled WGS sequence"/>
</dbReference>